<dbReference type="PANTHER" id="PTHR23501">
    <property type="entry name" value="MAJOR FACILITATOR SUPERFAMILY"/>
    <property type="match status" value="1"/>
</dbReference>
<feature type="transmembrane region" description="Helical" evidence="8">
    <location>
        <begin position="432"/>
        <end position="449"/>
    </location>
</feature>
<evidence type="ECO:0000313" key="10">
    <source>
        <dbReference type="EMBL" id="KAL1898167.1"/>
    </source>
</evidence>
<evidence type="ECO:0000256" key="5">
    <source>
        <dbReference type="ARBA" id="ARBA00023136"/>
    </source>
</evidence>
<evidence type="ECO:0000256" key="4">
    <source>
        <dbReference type="ARBA" id="ARBA00022989"/>
    </source>
</evidence>
<feature type="transmembrane region" description="Helical" evidence="8">
    <location>
        <begin position="581"/>
        <end position="599"/>
    </location>
</feature>
<dbReference type="SUPFAM" id="SSF103473">
    <property type="entry name" value="MFS general substrate transporter"/>
    <property type="match status" value="1"/>
</dbReference>
<feature type="transmembrane region" description="Helical" evidence="8">
    <location>
        <begin position="228"/>
        <end position="250"/>
    </location>
</feature>
<evidence type="ECO:0000256" key="8">
    <source>
        <dbReference type="SAM" id="Phobius"/>
    </source>
</evidence>
<feature type="transmembrane region" description="Helical" evidence="8">
    <location>
        <begin position="501"/>
        <end position="522"/>
    </location>
</feature>
<feature type="transmembrane region" description="Helical" evidence="8">
    <location>
        <begin position="102"/>
        <end position="127"/>
    </location>
</feature>
<feature type="coiled-coil region" evidence="6">
    <location>
        <begin position="615"/>
        <end position="644"/>
    </location>
</feature>
<keyword evidence="5 8" id="KW-0472">Membrane</keyword>
<dbReference type="PROSITE" id="PS50850">
    <property type="entry name" value="MFS"/>
    <property type="match status" value="1"/>
</dbReference>
<comment type="subcellular location">
    <subcellularLocation>
        <location evidence="1">Membrane</location>
        <topology evidence="1">Multi-pass membrane protein</topology>
    </subcellularLocation>
</comment>
<feature type="compositionally biased region" description="Low complexity" evidence="7">
    <location>
        <begin position="64"/>
        <end position="82"/>
    </location>
</feature>
<evidence type="ECO:0000259" key="9">
    <source>
        <dbReference type="PROSITE" id="PS50850"/>
    </source>
</evidence>
<sequence>MAQTTPASGQDAPTRDFEADAATIAAAPTPSPQTDEDEKSTPRTGSATEADAIVAPVDAKADETAAAASAAPHDAPQDAPQDEAPPSPPPAAAADKLAKPQIILLMSALCMSVFLAALDMTIITTALPTIAEAFGSSAGFVWVGSAFMLASAASTAAWGKFSDIWGRKPVLLTANVIFILGCALCGAANSLTMVIAGRAVQGMGAGGLLTLVNIIIGDLFSARERGKYYGMIGMVWATASALGPVVGGALTSNVTWRWCFYINLPISGTALVIIFFTLKLPIPDTPLLAGLKAIDWLGALAITGGTLMLLMGLQFGGTSHPWDSAIVVCLIVFGFLTIVLFVVIEHWVAKYPVVPTHIFKSRSNLACLLVCLFHGLTFTQATYFMPTYFQAVLGATPLLSGVYLLAMSFGVSVCAASSGIYLKKTGRYMDPIFAGFFFTILGTGLLIDLPTGSRTPSFSSAWARIIIYQGIAGIGTGLLFQPPLVALQSNVPPQNNASVTSSFALVRSMASAIAVVIGSAVFSNKMTDQYDTVLDAVGGNATLASGLTGANAQANLFLVDTLPAAAETIVRLTLYKAIRTIWYECVAFAVAGLLASFLIRKKALRVSHEVVKTGIEGEQERRRIALAKKEEKRQQKANKKTEGEV</sequence>
<dbReference type="InterPro" id="IPR020846">
    <property type="entry name" value="MFS_dom"/>
</dbReference>
<feature type="region of interest" description="Disordered" evidence="7">
    <location>
        <begin position="1"/>
        <end position="93"/>
    </location>
</feature>
<dbReference type="Pfam" id="PF07690">
    <property type="entry name" value="MFS_1"/>
    <property type="match status" value="1"/>
</dbReference>
<feature type="transmembrane region" description="Helical" evidence="8">
    <location>
        <begin position="325"/>
        <end position="344"/>
    </location>
</feature>
<evidence type="ECO:0000256" key="3">
    <source>
        <dbReference type="ARBA" id="ARBA00022692"/>
    </source>
</evidence>
<protein>
    <recommendedName>
        <fullName evidence="9">Major facilitator superfamily (MFS) profile domain-containing protein</fullName>
    </recommendedName>
</protein>
<keyword evidence="11" id="KW-1185">Reference proteome</keyword>
<dbReference type="Gene3D" id="1.20.1720.10">
    <property type="entry name" value="Multidrug resistance protein D"/>
    <property type="match status" value="1"/>
</dbReference>
<name>A0ABR3ZDD8_9PEZI</name>
<dbReference type="PANTHER" id="PTHR23501:SF102">
    <property type="entry name" value="DRUG TRANSPORTER, PUTATIVE (AFU_ORTHOLOGUE AFUA_3G08530)-RELATED"/>
    <property type="match status" value="1"/>
</dbReference>
<evidence type="ECO:0000256" key="6">
    <source>
        <dbReference type="SAM" id="Coils"/>
    </source>
</evidence>
<evidence type="ECO:0000256" key="7">
    <source>
        <dbReference type="SAM" id="MobiDB-lite"/>
    </source>
</evidence>
<dbReference type="InterPro" id="IPR036259">
    <property type="entry name" value="MFS_trans_sf"/>
</dbReference>
<reference evidence="10 11" key="1">
    <citation type="journal article" date="2024" name="IMA Fungus">
        <title>IMA Genome - F19 : A genome assembly and annotation guide to empower mycologists, including annotated draft genome sequences of Ceratocystis pirilliformis, Diaporthe australafricana, Fusarium ophioides, Paecilomyces lecythidis, and Sporothrix stenoceras.</title>
        <authorList>
            <person name="Aylward J."/>
            <person name="Wilson A.M."/>
            <person name="Visagie C.M."/>
            <person name="Spraker J."/>
            <person name="Barnes I."/>
            <person name="Buitendag C."/>
            <person name="Ceriani C."/>
            <person name="Del Mar Angel L."/>
            <person name="du Plessis D."/>
            <person name="Fuchs T."/>
            <person name="Gasser K."/>
            <person name="Kramer D."/>
            <person name="Li W."/>
            <person name="Munsamy K."/>
            <person name="Piso A."/>
            <person name="Price J.L."/>
            <person name="Sonnekus B."/>
            <person name="Thomas C."/>
            <person name="van der Nest A."/>
            <person name="van Dijk A."/>
            <person name="van Heerden A."/>
            <person name="van Vuuren N."/>
            <person name="Yilmaz N."/>
            <person name="Duong T.A."/>
            <person name="van der Merwe N.A."/>
            <person name="Wingfield M.J."/>
            <person name="Wingfield B.D."/>
        </authorList>
    </citation>
    <scope>NUCLEOTIDE SEQUENCE [LARGE SCALE GENOMIC DNA]</scope>
    <source>
        <strain evidence="10 11">CMW 5346</strain>
    </source>
</reference>
<evidence type="ECO:0000313" key="11">
    <source>
        <dbReference type="Proteomes" id="UP001583186"/>
    </source>
</evidence>
<dbReference type="PRINTS" id="PR01036">
    <property type="entry name" value="TCRTETB"/>
</dbReference>
<feature type="transmembrane region" description="Helical" evidence="8">
    <location>
        <begin position="195"/>
        <end position="216"/>
    </location>
</feature>
<keyword evidence="6" id="KW-0175">Coiled coil</keyword>
<dbReference type="InterPro" id="IPR011701">
    <property type="entry name" value="MFS"/>
</dbReference>
<accession>A0ABR3ZDD8</accession>
<comment type="similarity">
    <text evidence="2">Belongs to the major facilitator superfamily. TCR/Tet family.</text>
</comment>
<dbReference type="Gene3D" id="1.20.1250.20">
    <property type="entry name" value="MFS general substrate transporter like domains"/>
    <property type="match status" value="1"/>
</dbReference>
<keyword evidence="3 8" id="KW-0812">Transmembrane</keyword>
<feature type="transmembrane region" description="Helical" evidence="8">
    <location>
        <begin position="139"/>
        <end position="158"/>
    </location>
</feature>
<feature type="transmembrane region" description="Helical" evidence="8">
    <location>
        <begin position="398"/>
        <end position="420"/>
    </location>
</feature>
<organism evidence="10 11">
    <name type="scientific">Sporothrix stenoceras</name>
    <dbReference type="NCBI Taxonomy" id="5173"/>
    <lineage>
        <taxon>Eukaryota</taxon>
        <taxon>Fungi</taxon>
        <taxon>Dikarya</taxon>
        <taxon>Ascomycota</taxon>
        <taxon>Pezizomycotina</taxon>
        <taxon>Sordariomycetes</taxon>
        <taxon>Sordariomycetidae</taxon>
        <taxon>Ophiostomatales</taxon>
        <taxon>Ophiostomataceae</taxon>
        <taxon>Sporothrix</taxon>
    </lineage>
</organism>
<feature type="transmembrane region" description="Helical" evidence="8">
    <location>
        <begin position="294"/>
        <end position="313"/>
    </location>
</feature>
<dbReference type="CDD" id="cd17502">
    <property type="entry name" value="MFS_Azr1_MDR_like"/>
    <property type="match status" value="1"/>
</dbReference>
<feature type="domain" description="Major facilitator superfamily (MFS) profile" evidence="9">
    <location>
        <begin position="105"/>
        <end position="579"/>
    </location>
</feature>
<evidence type="ECO:0000256" key="1">
    <source>
        <dbReference type="ARBA" id="ARBA00004141"/>
    </source>
</evidence>
<dbReference type="EMBL" id="JAWCUI010000016">
    <property type="protein sequence ID" value="KAL1898167.1"/>
    <property type="molecule type" value="Genomic_DNA"/>
</dbReference>
<keyword evidence="4 8" id="KW-1133">Transmembrane helix</keyword>
<proteinExistence type="inferred from homology"/>
<evidence type="ECO:0000256" key="2">
    <source>
        <dbReference type="ARBA" id="ARBA00007520"/>
    </source>
</evidence>
<dbReference type="Proteomes" id="UP001583186">
    <property type="component" value="Unassembled WGS sequence"/>
</dbReference>
<feature type="transmembrane region" description="Helical" evidence="8">
    <location>
        <begin position="365"/>
        <end position="386"/>
    </location>
</feature>
<feature type="transmembrane region" description="Helical" evidence="8">
    <location>
        <begin position="262"/>
        <end position="282"/>
    </location>
</feature>
<comment type="caution">
    <text evidence="10">The sequence shown here is derived from an EMBL/GenBank/DDBJ whole genome shotgun (WGS) entry which is preliminary data.</text>
</comment>
<gene>
    <name evidence="10" type="ORF">Sste5346_003573</name>
</gene>
<feature type="transmembrane region" description="Helical" evidence="8">
    <location>
        <begin position="461"/>
        <end position="480"/>
    </location>
</feature>
<feature type="transmembrane region" description="Helical" evidence="8">
    <location>
        <begin position="170"/>
        <end position="189"/>
    </location>
</feature>